<proteinExistence type="predicted"/>
<keyword evidence="1" id="KW-0472">Membrane</keyword>
<dbReference type="EMBL" id="HBUF01278354">
    <property type="protein sequence ID" value="CAG6686792.1"/>
    <property type="molecule type" value="Transcribed_RNA"/>
</dbReference>
<sequence length="131" mass="14584">MLFSFLFIPIVSDRDQSCYFFSHVDDGRVRDVVRRACVESFVGLFQVDLCHSVFHLITLVFILSMNSGGGFLFSGGSLFLLLRRSISQSHVDRVVVLLQDLINPCENGVHKPVVLVDVSLRNADGVRVKGA</sequence>
<organism evidence="2">
    <name type="scientific">Cacopsylla melanoneura</name>
    <dbReference type="NCBI Taxonomy" id="428564"/>
    <lineage>
        <taxon>Eukaryota</taxon>
        <taxon>Metazoa</taxon>
        <taxon>Ecdysozoa</taxon>
        <taxon>Arthropoda</taxon>
        <taxon>Hexapoda</taxon>
        <taxon>Insecta</taxon>
        <taxon>Pterygota</taxon>
        <taxon>Neoptera</taxon>
        <taxon>Paraneoptera</taxon>
        <taxon>Hemiptera</taxon>
        <taxon>Sternorrhyncha</taxon>
        <taxon>Psylloidea</taxon>
        <taxon>Psyllidae</taxon>
        <taxon>Psyllinae</taxon>
        <taxon>Cacopsylla</taxon>
    </lineage>
</organism>
<protein>
    <submittedName>
        <fullName evidence="2">Uncharacterized protein</fullName>
    </submittedName>
</protein>
<accession>A0A8D8X924</accession>
<keyword evidence="1" id="KW-0812">Transmembrane</keyword>
<keyword evidence="1" id="KW-1133">Transmembrane helix</keyword>
<dbReference type="EMBL" id="HBUF01278355">
    <property type="protein sequence ID" value="CAG6686793.1"/>
    <property type="molecule type" value="Transcribed_RNA"/>
</dbReference>
<evidence type="ECO:0000256" key="1">
    <source>
        <dbReference type="SAM" id="Phobius"/>
    </source>
</evidence>
<dbReference type="AlphaFoldDB" id="A0A8D8X924"/>
<reference evidence="2" key="1">
    <citation type="submission" date="2021-05" db="EMBL/GenBank/DDBJ databases">
        <authorList>
            <person name="Alioto T."/>
            <person name="Alioto T."/>
            <person name="Gomez Garrido J."/>
        </authorList>
    </citation>
    <scope>NUCLEOTIDE SEQUENCE</scope>
</reference>
<name>A0A8D8X924_9HEMI</name>
<evidence type="ECO:0000313" key="2">
    <source>
        <dbReference type="EMBL" id="CAG6686793.1"/>
    </source>
</evidence>
<feature type="transmembrane region" description="Helical" evidence="1">
    <location>
        <begin position="53"/>
        <end position="82"/>
    </location>
</feature>